<feature type="transmembrane region" description="Helical" evidence="1">
    <location>
        <begin position="237"/>
        <end position="263"/>
    </location>
</feature>
<reference evidence="2 3" key="1">
    <citation type="journal article" date="2019" name="Sci. Rep.">
        <title>Nanopore sequencing improves the draft genome of the human pathogenic amoeba Naegleria fowleri.</title>
        <authorList>
            <person name="Liechti N."/>
            <person name="Schurch N."/>
            <person name="Bruggmann R."/>
            <person name="Wittwer M."/>
        </authorList>
    </citation>
    <scope>NUCLEOTIDE SEQUENCE [LARGE SCALE GENOMIC DNA]</scope>
    <source>
        <strain evidence="2 3">ATCC 30894</strain>
    </source>
</reference>
<evidence type="ECO:0000256" key="1">
    <source>
        <dbReference type="SAM" id="Phobius"/>
    </source>
</evidence>
<name>A0A6A5BS12_NAEFO</name>
<dbReference type="VEuPathDB" id="AmoebaDB:NfTy_051090"/>
<dbReference type="AlphaFoldDB" id="A0A6A5BS12"/>
<dbReference type="OMA" id="IPYNLME"/>
<protein>
    <submittedName>
        <fullName evidence="2">Uncharacterized protein</fullName>
    </submittedName>
</protein>
<keyword evidence="1" id="KW-0472">Membrane</keyword>
<accession>A0A6A5BS12</accession>
<dbReference type="EMBL" id="VFQX01000043">
    <property type="protein sequence ID" value="KAF0975699.1"/>
    <property type="molecule type" value="Genomic_DNA"/>
</dbReference>
<dbReference type="GeneID" id="68112244"/>
<dbReference type="Proteomes" id="UP000444721">
    <property type="component" value="Unassembled WGS sequence"/>
</dbReference>
<evidence type="ECO:0000313" key="2">
    <source>
        <dbReference type="EMBL" id="KAF0975699.1"/>
    </source>
</evidence>
<comment type="caution">
    <text evidence="2">The sequence shown here is derived from an EMBL/GenBank/DDBJ whole genome shotgun (WGS) entry which is preliminary data.</text>
</comment>
<proteinExistence type="predicted"/>
<dbReference type="VEuPathDB" id="AmoebaDB:FDP41_005026"/>
<organism evidence="2 3">
    <name type="scientific">Naegleria fowleri</name>
    <name type="common">Brain eating amoeba</name>
    <dbReference type="NCBI Taxonomy" id="5763"/>
    <lineage>
        <taxon>Eukaryota</taxon>
        <taxon>Discoba</taxon>
        <taxon>Heterolobosea</taxon>
        <taxon>Tetramitia</taxon>
        <taxon>Eutetramitia</taxon>
        <taxon>Vahlkampfiidae</taxon>
        <taxon>Naegleria</taxon>
    </lineage>
</organism>
<dbReference type="VEuPathDB" id="AmoebaDB:NF0056220"/>
<keyword evidence="1" id="KW-0812">Transmembrane</keyword>
<sequence>MLFILSCSPLEPVQAQYDSIKEFVSDITVSSFDDCMLKIKENITAYTSVFGVTTFERVIPTTDFPTKYSWIKSVSASISAVPPVGFKVNGLKIYQTDVTSKASSQSILLSFSALDSLPKNTLIAINLQYQLLGPVGFFKNSSGFEHTILRMPHQFSIPVQSINVTYHHENTLSSTAILPFQQSNTQTLPQTSIQAPSNTSLFFSTSLASNELWLTGFVFDATSYHMCYIPYNLMEGWVVGAIIGSCLAIPAVFLVLCGTISIIRHFTVDRNKKNTLLAEHQV</sequence>
<gene>
    <name evidence="2" type="ORF">FDP41_005026</name>
</gene>
<dbReference type="RefSeq" id="XP_044560412.1">
    <property type="nucleotide sequence ID" value="XM_044708506.1"/>
</dbReference>
<evidence type="ECO:0000313" key="3">
    <source>
        <dbReference type="Proteomes" id="UP000444721"/>
    </source>
</evidence>
<dbReference type="OrthoDB" id="10472612at2759"/>
<keyword evidence="1" id="KW-1133">Transmembrane helix</keyword>
<keyword evidence="3" id="KW-1185">Reference proteome</keyword>